<organism evidence="2 3">
    <name type="scientific">Trichoderma harzianum</name>
    <name type="common">Hypocrea lixii</name>
    <dbReference type="NCBI Taxonomy" id="5544"/>
    <lineage>
        <taxon>Eukaryota</taxon>
        <taxon>Fungi</taxon>
        <taxon>Dikarya</taxon>
        <taxon>Ascomycota</taxon>
        <taxon>Pezizomycotina</taxon>
        <taxon>Sordariomycetes</taxon>
        <taxon>Hypocreomycetidae</taxon>
        <taxon>Hypocreales</taxon>
        <taxon>Hypocreaceae</taxon>
        <taxon>Trichoderma</taxon>
    </lineage>
</organism>
<dbReference type="AlphaFoldDB" id="A0A0F9X6T5"/>
<evidence type="ECO:0000256" key="1">
    <source>
        <dbReference type="SAM" id="MobiDB-lite"/>
    </source>
</evidence>
<dbReference type="Proteomes" id="UP000034112">
    <property type="component" value="Unassembled WGS sequence"/>
</dbReference>
<name>A0A0F9X6T5_TRIHA</name>
<proteinExistence type="predicted"/>
<comment type="caution">
    <text evidence="2">The sequence shown here is derived from an EMBL/GenBank/DDBJ whole genome shotgun (WGS) entry which is preliminary data.</text>
</comment>
<reference evidence="3" key="1">
    <citation type="journal article" date="2015" name="Genome Announc.">
        <title>Draft whole-genome sequence of the biocontrol agent Trichoderma harzianum T6776.</title>
        <authorList>
            <person name="Baroncelli R."/>
            <person name="Piaggeschi G."/>
            <person name="Fiorini L."/>
            <person name="Bertolini E."/>
            <person name="Zapparata A."/>
            <person name="Pe M.E."/>
            <person name="Sarrocco S."/>
            <person name="Vannacci G."/>
        </authorList>
    </citation>
    <scope>NUCLEOTIDE SEQUENCE [LARGE SCALE GENOMIC DNA]</scope>
    <source>
        <strain evidence="3">T6776</strain>
    </source>
</reference>
<gene>
    <name evidence="2" type="ORF">THAR02_06969</name>
</gene>
<feature type="compositionally biased region" description="Basic and acidic residues" evidence="1">
    <location>
        <begin position="21"/>
        <end position="51"/>
    </location>
</feature>
<evidence type="ECO:0000313" key="3">
    <source>
        <dbReference type="Proteomes" id="UP000034112"/>
    </source>
</evidence>
<sequence length="136" mass="15675">MPKNRKGWMAEDMAAIRKYLGEEAKHRGKRRVEDENYEEDARRKNRRTYEKIEEEAEDTGSGRWAGRTLNESGVGSVFEDDRGDNHKRDDEDDRRDDEHYNAAPILPLSSSKSFKTLHASCSPAAPPMSRTVYIMV</sequence>
<protein>
    <submittedName>
        <fullName evidence="2">Uncharacterized protein</fullName>
    </submittedName>
</protein>
<accession>A0A0F9X6T5</accession>
<evidence type="ECO:0000313" key="2">
    <source>
        <dbReference type="EMBL" id="KKP00926.1"/>
    </source>
</evidence>
<feature type="compositionally biased region" description="Basic and acidic residues" evidence="1">
    <location>
        <begin position="79"/>
        <end position="89"/>
    </location>
</feature>
<dbReference type="EMBL" id="JOKZ01000222">
    <property type="protein sequence ID" value="KKP00926.1"/>
    <property type="molecule type" value="Genomic_DNA"/>
</dbReference>
<feature type="region of interest" description="Disordered" evidence="1">
    <location>
        <begin position="21"/>
        <end position="107"/>
    </location>
</feature>